<feature type="compositionally biased region" description="Pro residues" evidence="1">
    <location>
        <begin position="1"/>
        <end position="22"/>
    </location>
</feature>
<dbReference type="Proteomes" id="UP000182944">
    <property type="component" value="Unassembled WGS sequence"/>
</dbReference>
<dbReference type="EMBL" id="FNNA01000002">
    <property type="protein sequence ID" value="SDW74775.1"/>
    <property type="molecule type" value="Genomic_DNA"/>
</dbReference>
<keyword evidence="3" id="KW-1185">Reference proteome</keyword>
<name>A0A1H2W2L8_9RHOB</name>
<evidence type="ECO:0000313" key="3">
    <source>
        <dbReference type="Proteomes" id="UP000182944"/>
    </source>
</evidence>
<sequence length="237" mass="25131">MIPITFPPQAGPRPLLPSPPALPTGGALASGQTQPHAPALTLPTLSEAFSAHPLDAGAIGFALAALPPGLVLWAQDRMARREHGVPCLAGMGRRLLRLDLSRPVDVLAAMEDGLSAPLAAVVGEIHGDPPALSFTATRRLALRAERAGRVCWLIRHRASAQPSAARQRWRITSLPSAPDPDDPFAPGDPRWRAELFRCRDGQPGTWVVRHDRAADRLDFSALAGDGALAAGPSRLAR</sequence>
<gene>
    <name evidence="2" type="ORF">SAMN05444276_10218</name>
</gene>
<protein>
    <submittedName>
        <fullName evidence="2">Protein ImuA</fullName>
    </submittedName>
</protein>
<reference evidence="3" key="1">
    <citation type="submission" date="2016-10" db="EMBL/GenBank/DDBJ databases">
        <authorList>
            <person name="Varghese N."/>
            <person name="Submissions S."/>
        </authorList>
    </citation>
    <scope>NUCLEOTIDE SEQUENCE [LARGE SCALE GENOMIC DNA]</scope>
    <source>
        <strain evidence="3">DSM 29303</strain>
    </source>
</reference>
<proteinExistence type="predicted"/>
<evidence type="ECO:0000256" key="1">
    <source>
        <dbReference type="SAM" id="MobiDB-lite"/>
    </source>
</evidence>
<dbReference type="STRING" id="1545044.SAMN05444276_10218"/>
<evidence type="ECO:0000313" key="2">
    <source>
        <dbReference type="EMBL" id="SDW74775.1"/>
    </source>
</evidence>
<accession>A0A1H2W2L8</accession>
<feature type="region of interest" description="Disordered" evidence="1">
    <location>
        <begin position="1"/>
        <end position="37"/>
    </location>
</feature>
<organism evidence="2 3">
    <name type="scientific">Paracoccus sanguinis</name>
    <dbReference type="NCBI Taxonomy" id="1545044"/>
    <lineage>
        <taxon>Bacteria</taxon>
        <taxon>Pseudomonadati</taxon>
        <taxon>Pseudomonadota</taxon>
        <taxon>Alphaproteobacteria</taxon>
        <taxon>Rhodobacterales</taxon>
        <taxon>Paracoccaceae</taxon>
        <taxon>Paracoccus</taxon>
    </lineage>
</organism>
<dbReference type="RefSeq" id="WP_231572853.1">
    <property type="nucleotide sequence ID" value="NZ_FNNA01000002.1"/>
</dbReference>
<dbReference type="AlphaFoldDB" id="A0A1H2W2L8"/>